<gene>
    <name evidence="1" type="ORF">HDID_LOCUS6456</name>
</gene>
<proteinExistence type="predicted"/>
<dbReference type="AlphaFoldDB" id="A0A3P7BFG7"/>
<sequence>MRSVSSPTLSKNVFFSLPILPFRQLTTPRSPFTVKNSLAWT</sequence>
<name>A0A3P7BFG7_HYMDI</name>
<dbReference type="EMBL" id="UYSG01005503">
    <property type="protein sequence ID" value="VDL58774.1"/>
    <property type="molecule type" value="Genomic_DNA"/>
</dbReference>
<accession>A0A3P7BFG7</accession>
<organism evidence="1 2">
    <name type="scientific">Hymenolepis diminuta</name>
    <name type="common">Rat tapeworm</name>
    <dbReference type="NCBI Taxonomy" id="6216"/>
    <lineage>
        <taxon>Eukaryota</taxon>
        <taxon>Metazoa</taxon>
        <taxon>Spiralia</taxon>
        <taxon>Lophotrochozoa</taxon>
        <taxon>Platyhelminthes</taxon>
        <taxon>Cestoda</taxon>
        <taxon>Eucestoda</taxon>
        <taxon>Cyclophyllidea</taxon>
        <taxon>Hymenolepididae</taxon>
        <taxon>Hymenolepis</taxon>
    </lineage>
</organism>
<evidence type="ECO:0000313" key="2">
    <source>
        <dbReference type="Proteomes" id="UP000274504"/>
    </source>
</evidence>
<dbReference type="Proteomes" id="UP000274504">
    <property type="component" value="Unassembled WGS sequence"/>
</dbReference>
<evidence type="ECO:0000313" key="1">
    <source>
        <dbReference type="EMBL" id="VDL58774.1"/>
    </source>
</evidence>
<reference evidence="1 2" key="1">
    <citation type="submission" date="2018-11" db="EMBL/GenBank/DDBJ databases">
        <authorList>
            <consortium name="Pathogen Informatics"/>
        </authorList>
    </citation>
    <scope>NUCLEOTIDE SEQUENCE [LARGE SCALE GENOMIC DNA]</scope>
</reference>
<protein>
    <submittedName>
        <fullName evidence="1">Uncharacterized protein</fullName>
    </submittedName>
</protein>